<keyword evidence="3" id="KW-0488">Methylation</keyword>
<dbReference type="SMART" id="SM00283">
    <property type="entry name" value="MA"/>
    <property type="match status" value="1"/>
</dbReference>
<dbReference type="FunFam" id="1.10.287.950:FF:000001">
    <property type="entry name" value="Methyl-accepting chemotaxis sensory transducer"/>
    <property type="match status" value="1"/>
</dbReference>
<keyword evidence="9 11" id="KW-0807">Transducer</keyword>
<dbReference type="InterPro" id="IPR003122">
    <property type="entry name" value="Tar_rcpt_lig-bd"/>
</dbReference>
<dbReference type="Pfam" id="PF02203">
    <property type="entry name" value="TarH"/>
    <property type="match status" value="1"/>
</dbReference>
<evidence type="ECO:0000256" key="10">
    <source>
        <dbReference type="ARBA" id="ARBA00029447"/>
    </source>
</evidence>
<dbReference type="SUPFAM" id="SSF47170">
    <property type="entry name" value="Aspartate receptor, ligand-binding domain"/>
    <property type="match status" value="1"/>
</dbReference>
<dbReference type="Pfam" id="PF00015">
    <property type="entry name" value="MCPsignal"/>
    <property type="match status" value="1"/>
</dbReference>
<evidence type="ECO:0000256" key="11">
    <source>
        <dbReference type="PROSITE-ProRule" id="PRU00284"/>
    </source>
</evidence>
<dbReference type="InterPro" id="IPR004090">
    <property type="entry name" value="Chemotax_Me-accpt_rcpt"/>
</dbReference>
<name>A0A1E8PTL1_9BURK</name>
<feature type="compositionally biased region" description="Low complexity" evidence="12">
    <location>
        <begin position="292"/>
        <end position="311"/>
    </location>
</feature>
<feature type="transmembrane region" description="Helical" evidence="13">
    <location>
        <begin position="12"/>
        <end position="33"/>
    </location>
</feature>
<dbReference type="CDD" id="cd11386">
    <property type="entry name" value="MCP_signal"/>
    <property type="match status" value="1"/>
</dbReference>
<dbReference type="Gene3D" id="1.20.120.30">
    <property type="entry name" value="Aspartate receptor, ligand-binding domain"/>
    <property type="match status" value="1"/>
</dbReference>
<keyword evidence="2" id="KW-1003">Cell membrane</keyword>
<dbReference type="PANTHER" id="PTHR43531:SF14">
    <property type="entry name" value="METHYL-ACCEPTING CHEMOTAXIS PROTEIN I-RELATED"/>
    <property type="match status" value="1"/>
</dbReference>
<evidence type="ECO:0000256" key="2">
    <source>
        <dbReference type="ARBA" id="ARBA00022475"/>
    </source>
</evidence>
<keyword evidence="8 13" id="KW-0472">Membrane</keyword>
<evidence type="ECO:0000256" key="4">
    <source>
        <dbReference type="ARBA" id="ARBA00022500"/>
    </source>
</evidence>
<keyword evidence="6 13" id="KW-0812">Transmembrane</keyword>
<feature type="region of interest" description="Disordered" evidence="12">
    <location>
        <begin position="552"/>
        <end position="578"/>
    </location>
</feature>
<dbReference type="PROSITE" id="PS50111">
    <property type="entry name" value="CHEMOTAXIS_TRANSDUC_2"/>
    <property type="match status" value="1"/>
</dbReference>
<sequence length="578" mass="60437">MLSNITIKMRLIATMCVLGLLIAVLGLMSIISLKSANNSLNEVFSNQLASTQAIGESQIALGRARFTLDRVMVHPDAPDAKDTLARADQLLEVSNKAWKVYLGLPQGAEEKRLSDDMDKNRNDFLNNGLLLLSKALREGNIAQADSLMMKGLSPLYTTLDQASDALTQHQASLAAAKYAQSQASFQTQVSMAITGMVVGTLLTIISSILLLRAIFGPLEQVLRHFGAIADGNLANDIVITRHDEMGALLTGLQQMQERLSSTVRGVRDGSSTIATASNEIASGNLDLSGRTEQQASSLEETASSLEELTSTVKQNSDNARQANQLAVSASDVAVKGGALVAQVVETMGTISESSKKIADIIGVIDGIAFQTNILALNAAVEAARAGEQGRGFAVVATEVRNLAHRSASAAKDIKILIEASVHNVSAGSTLVSQTGTTMDEIVSSIRRVTDIMGEISAAGREQELGIGQINQAVAEMDTVTQQNAALVEEAAAASQSMQEQAAALAEMVSIFKLDAAQSGPALAKPVAAAASTGLKRPALRMAPARTAAVSAAAAAPAAAAKPRPAKPAADNSGEWEEF</sequence>
<gene>
    <name evidence="16" type="ORF">BA896_009285</name>
</gene>
<dbReference type="GO" id="GO:0007165">
    <property type="term" value="P:signal transduction"/>
    <property type="evidence" value="ECO:0007669"/>
    <property type="project" value="UniProtKB-KW"/>
</dbReference>
<dbReference type="InterPro" id="IPR035440">
    <property type="entry name" value="4HB_MCP_dom_sf"/>
</dbReference>
<accession>A0A1E8PTL1</accession>
<evidence type="ECO:0000256" key="1">
    <source>
        <dbReference type="ARBA" id="ARBA00004429"/>
    </source>
</evidence>
<dbReference type="GO" id="GO:0006935">
    <property type="term" value="P:chemotaxis"/>
    <property type="evidence" value="ECO:0007669"/>
    <property type="project" value="UniProtKB-KW"/>
</dbReference>
<feature type="compositionally biased region" description="Low complexity" evidence="12">
    <location>
        <begin position="552"/>
        <end position="569"/>
    </location>
</feature>
<dbReference type="Gene3D" id="1.10.287.950">
    <property type="entry name" value="Methyl-accepting chemotaxis protein"/>
    <property type="match status" value="1"/>
</dbReference>
<evidence type="ECO:0000256" key="5">
    <source>
        <dbReference type="ARBA" id="ARBA00022519"/>
    </source>
</evidence>
<evidence type="ECO:0000256" key="9">
    <source>
        <dbReference type="ARBA" id="ARBA00023224"/>
    </source>
</evidence>
<evidence type="ECO:0008006" key="18">
    <source>
        <dbReference type="Google" id="ProtNLM"/>
    </source>
</evidence>
<evidence type="ECO:0000256" key="8">
    <source>
        <dbReference type="ARBA" id="ARBA00023136"/>
    </source>
</evidence>
<feature type="domain" description="Methyl-accepting transducer" evidence="14">
    <location>
        <begin position="269"/>
        <end position="498"/>
    </location>
</feature>
<dbReference type="SUPFAM" id="SSF58104">
    <property type="entry name" value="Methyl-accepting chemotaxis protein (MCP) signaling domain"/>
    <property type="match status" value="1"/>
</dbReference>
<proteinExistence type="inferred from homology"/>
<dbReference type="EMBL" id="MAQB02000001">
    <property type="protein sequence ID" value="OFJ49054.1"/>
    <property type="molecule type" value="Genomic_DNA"/>
</dbReference>
<evidence type="ECO:0000256" key="3">
    <source>
        <dbReference type="ARBA" id="ARBA00022481"/>
    </source>
</evidence>
<dbReference type="AlphaFoldDB" id="A0A1E8PTL1"/>
<evidence type="ECO:0000256" key="13">
    <source>
        <dbReference type="SAM" id="Phobius"/>
    </source>
</evidence>
<evidence type="ECO:0000313" key="17">
    <source>
        <dbReference type="Proteomes" id="UP000092634"/>
    </source>
</evidence>
<evidence type="ECO:0000256" key="6">
    <source>
        <dbReference type="ARBA" id="ARBA00022692"/>
    </source>
</evidence>
<dbReference type="SMART" id="SM00304">
    <property type="entry name" value="HAMP"/>
    <property type="match status" value="1"/>
</dbReference>
<dbReference type="PANTHER" id="PTHR43531">
    <property type="entry name" value="PROTEIN ICFG"/>
    <property type="match status" value="1"/>
</dbReference>
<dbReference type="InterPro" id="IPR051310">
    <property type="entry name" value="MCP_chemotaxis"/>
</dbReference>
<dbReference type="PROSITE" id="PS50885">
    <property type="entry name" value="HAMP"/>
    <property type="match status" value="1"/>
</dbReference>
<organism evidence="16 17">
    <name type="scientific">Janthinobacterium lividum</name>
    <dbReference type="NCBI Taxonomy" id="29581"/>
    <lineage>
        <taxon>Bacteria</taxon>
        <taxon>Pseudomonadati</taxon>
        <taxon>Pseudomonadota</taxon>
        <taxon>Betaproteobacteria</taxon>
        <taxon>Burkholderiales</taxon>
        <taxon>Oxalobacteraceae</taxon>
        <taxon>Janthinobacterium</taxon>
    </lineage>
</organism>
<dbReference type="PRINTS" id="PR00260">
    <property type="entry name" value="CHEMTRNSDUCR"/>
</dbReference>
<comment type="similarity">
    <text evidence="10">Belongs to the methyl-accepting chemotaxis (MCP) protein family.</text>
</comment>
<dbReference type="GO" id="GO:0004888">
    <property type="term" value="F:transmembrane signaling receptor activity"/>
    <property type="evidence" value="ECO:0007669"/>
    <property type="project" value="InterPro"/>
</dbReference>
<protein>
    <recommendedName>
        <fullName evidence="18">HAMP domain-containing protein</fullName>
    </recommendedName>
</protein>
<keyword evidence="4" id="KW-0145">Chemotaxis</keyword>
<dbReference type="Proteomes" id="UP000092634">
    <property type="component" value="Unassembled WGS sequence"/>
</dbReference>
<evidence type="ECO:0000256" key="7">
    <source>
        <dbReference type="ARBA" id="ARBA00022989"/>
    </source>
</evidence>
<feature type="transmembrane region" description="Helical" evidence="13">
    <location>
        <begin position="191"/>
        <end position="215"/>
    </location>
</feature>
<feature type="domain" description="HAMP" evidence="15">
    <location>
        <begin position="212"/>
        <end position="264"/>
    </location>
</feature>
<evidence type="ECO:0000259" key="15">
    <source>
        <dbReference type="PROSITE" id="PS50885"/>
    </source>
</evidence>
<feature type="region of interest" description="Disordered" evidence="12">
    <location>
        <begin position="291"/>
        <end position="316"/>
    </location>
</feature>
<comment type="subcellular location">
    <subcellularLocation>
        <location evidence="1">Cell inner membrane</location>
        <topology evidence="1">Multi-pass membrane protein</topology>
    </subcellularLocation>
</comment>
<evidence type="ECO:0000259" key="14">
    <source>
        <dbReference type="PROSITE" id="PS50111"/>
    </source>
</evidence>
<dbReference type="CDD" id="cd06225">
    <property type="entry name" value="HAMP"/>
    <property type="match status" value="1"/>
</dbReference>
<evidence type="ECO:0000256" key="12">
    <source>
        <dbReference type="SAM" id="MobiDB-lite"/>
    </source>
</evidence>
<keyword evidence="5" id="KW-0997">Cell inner membrane</keyword>
<comment type="caution">
    <text evidence="16">The sequence shown here is derived from an EMBL/GenBank/DDBJ whole genome shotgun (WGS) entry which is preliminary data.</text>
</comment>
<dbReference type="InterPro" id="IPR003660">
    <property type="entry name" value="HAMP_dom"/>
</dbReference>
<dbReference type="Pfam" id="PF00672">
    <property type="entry name" value="HAMP"/>
    <property type="match status" value="1"/>
</dbReference>
<dbReference type="GO" id="GO:0005886">
    <property type="term" value="C:plasma membrane"/>
    <property type="evidence" value="ECO:0007669"/>
    <property type="project" value="UniProtKB-SubCell"/>
</dbReference>
<dbReference type="InterPro" id="IPR004089">
    <property type="entry name" value="MCPsignal_dom"/>
</dbReference>
<reference evidence="16 17" key="1">
    <citation type="submission" date="2016-10" db="EMBL/GenBank/DDBJ databases">
        <title>Updated version of Genome Assembly of Janthinobacterium lividum ERGS5:01.</title>
        <authorList>
            <person name="Kumar R."/>
            <person name="Acharya V."/>
            <person name="Singh D."/>
        </authorList>
    </citation>
    <scope>NUCLEOTIDE SEQUENCE [LARGE SCALE GENOMIC DNA]</scope>
    <source>
        <strain evidence="16 17">ERGS5:01</strain>
    </source>
</reference>
<keyword evidence="7 13" id="KW-1133">Transmembrane helix</keyword>
<evidence type="ECO:0000313" key="16">
    <source>
        <dbReference type="EMBL" id="OFJ49054.1"/>
    </source>
</evidence>